<sequence>MKYNPDKHHRRSIRLQSYDYTQVGMYFITICIWQRECLLGNVVGTDSPISSNNKDDINQTATTYIELSRYGQVVQYNWNILPNKFSNVQLDEFIIMPNHIHGIIQLTTSGEEALSEIIRNFKTSSARRINQLRNSKGIPVWQRNYYEHIIRNDEALQKIREYIFNNPLSWQQDQLHPNNPSKW</sequence>
<dbReference type="SMART" id="SM01321">
    <property type="entry name" value="Y1_Tnp"/>
    <property type="match status" value="1"/>
</dbReference>
<dbReference type="PANTHER" id="PTHR36966">
    <property type="entry name" value="REP-ASSOCIATED TYROSINE TRANSPOSASE"/>
    <property type="match status" value="1"/>
</dbReference>
<gene>
    <name evidence="2" type="ORF">NIES37_41350</name>
</gene>
<dbReference type="GO" id="GO:0006313">
    <property type="term" value="P:DNA transposition"/>
    <property type="evidence" value="ECO:0007669"/>
    <property type="project" value="InterPro"/>
</dbReference>
<dbReference type="SUPFAM" id="SSF143422">
    <property type="entry name" value="Transposase IS200-like"/>
    <property type="match status" value="1"/>
</dbReference>
<evidence type="ECO:0000313" key="2">
    <source>
        <dbReference type="EMBL" id="BAZ00151.1"/>
    </source>
</evidence>
<feature type="domain" description="Transposase IS200-like" evidence="1">
    <location>
        <begin position="21"/>
        <end position="166"/>
    </location>
</feature>
<reference evidence="2 3" key="1">
    <citation type="submission" date="2017-06" db="EMBL/GenBank/DDBJ databases">
        <title>Genome sequencing of cyanobaciteial culture collection at National Institute for Environmental Studies (NIES).</title>
        <authorList>
            <person name="Hirose Y."/>
            <person name="Shimura Y."/>
            <person name="Fujisawa T."/>
            <person name="Nakamura Y."/>
            <person name="Kawachi M."/>
        </authorList>
    </citation>
    <scope>NUCLEOTIDE SEQUENCE [LARGE SCALE GENOMIC DNA]</scope>
    <source>
        <strain evidence="2 3">NIES-37</strain>
    </source>
</reference>
<dbReference type="Gene3D" id="3.30.70.1290">
    <property type="entry name" value="Transposase IS200-like"/>
    <property type="match status" value="1"/>
</dbReference>
<dbReference type="InterPro" id="IPR052715">
    <property type="entry name" value="RAYT_transposase"/>
</dbReference>
<dbReference type="Pfam" id="PF01797">
    <property type="entry name" value="Y1_Tnp"/>
    <property type="match status" value="1"/>
</dbReference>
<proteinExistence type="predicted"/>
<dbReference type="EMBL" id="AP018248">
    <property type="protein sequence ID" value="BAZ00151.1"/>
    <property type="molecule type" value="Genomic_DNA"/>
</dbReference>
<keyword evidence="3" id="KW-1185">Reference proteome</keyword>
<dbReference type="GO" id="GO:0043565">
    <property type="term" value="F:sequence-specific DNA binding"/>
    <property type="evidence" value="ECO:0007669"/>
    <property type="project" value="TreeGrafter"/>
</dbReference>
<dbReference type="PANTHER" id="PTHR36966:SF1">
    <property type="entry name" value="REP-ASSOCIATED TYROSINE TRANSPOSASE"/>
    <property type="match status" value="1"/>
</dbReference>
<dbReference type="RefSeq" id="WP_096578832.1">
    <property type="nucleotide sequence ID" value="NZ_CAWNJS010000001.1"/>
</dbReference>
<evidence type="ECO:0000259" key="1">
    <source>
        <dbReference type="SMART" id="SM01321"/>
    </source>
</evidence>
<dbReference type="GO" id="GO:0004803">
    <property type="term" value="F:transposase activity"/>
    <property type="evidence" value="ECO:0007669"/>
    <property type="project" value="InterPro"/>
</dbReference>
<dbReference type="InterPro" id="IPR036515">
    <property type="entry name" value="Transposase_17_sf"/>
</dbReference>
<name>A0A1Z4N379_9CYAN</name>
<evidence type="ECO:0000313" key="3">
    <source>
        <dbReference type="Proteomes" id="UP000218785"/>
    </source>
</evidence>
<dbReference type="KEGG" id="ttq:NIES37_41350"/>
<dbReference type="InterPro" id="IPR002686">
    <property type="entry name" value="Transposase_17"/>
</dbReference>
<dbReference type="Proteomes" id="UP000218785">
    <property type="component" value="Chromosome"/>
</dbReference>
<dbReference type="AlphaFoldDB" id="A0A1Z4N379"/>
<accession>A0A1Z4N379</accession>
<protein>
    <recommendedName>
        <fullName evidence="1">Transposase IS200-like domain-containing protein</fullName>
    </recommendedName>
</protein>
<organism evidence="2 3">
    <name type="scientific">Tolypothrix tenuis PCC 7101</name>
    <dbReference type="NCBI Taxonomy" id="231146"/>
    <lineage>
        <taxon>Bacteria</taxon>
        <taxon>Bacillati</taxon>
        <taxon>Cyanobacteriota</taxon>
        <taxon>Cyanophyceae</taxon>
        <taxon>Nostocales</taxon>
        <taxon>Tolypothrichaceae</taxon>
        <taxon>Tolypothrix</taxon>
    </lineage>
</organism>